<feature type="domain" description="TGS" evidence="6">
    <location>
        <begin position="406"/>
        <end position="467"/>
    </location>
</feature>
<dbReference type="CDD" id="cd00077">
    <property type="entry name" value="HDc"/>
    <property type="match status" value="1"/>
</dbReference>
<dbReference type="CDD" id="cd04876">
    <property type="entry name" value="ACT_RelA-SpoT"/>
    <property type="match status" value="1"/>
</dbReference>
<dbReference type="GO" id="GO:0008728">
    <property type="term" value="F:GTP diphosphokinase activity"/>
    <property type="evidence" value="ECO:0007669"/>
    <property type="project" value="UniProtKB-EC"/>
</dbReference>
<dbReference type="InterPro" id="IPR007685">
    <property type="entry name" value="RelA_SpoT"/>
</dbReference>
<accession>A0ABV6C4H1</accession>
<dbReference type="CDD" id="cd01668">
    <property type="entry name" value="TGS_RSH"/>
    <property type="match status" value="1"/>
</dbReference>
<organism evidence="7 8">
    <name type="scientific">Aciditerrimonas ferrireducens</name>
    <dbReference type="NCBI Taxonomy" id="667306"/>
    <lineage>
        <taxon>Bacteria</taxon>
        <taxon>Bacillati</taxon>
        <taxon>Actinomycetota</taxon>
        <taxon>Acidimicrobiia</taxon>
        <taxon>Acidimicrobiales</taxon>
        <taxon>Acidimicrobiaceae</taxon>
        <taxon>Aciditerrimonas</taxon>
    </lineage>
</organism>
<dbReference type="SUPFAM" id="SSF109604">
    <property type="entry name" value="HD-domain/PDEase-like"/>
    <property type="match status" value="1"/>
</dbReference>
<gene>
    <name evidence="7" type="ORF">ACFFRE_10665</name>
</gene>
<dbReference type="Gene3D" id="3.30.460.10">
    <property type="entry name" value="Beta Polymerase, domain 2"/>
    <property type="match status" value="1"/>
</dbReference>
<protein>
    <submittedName>
        <fullName evidence="7">RelA/SpoT family protein</fullName>
        <ecNumber evidence="7">2.7.6.5</ecNumber>
    </submittedName>
</protein>
<evidence type="ECO:0000256" key="1">
    <source>
        <dbReference type="ARBA" id="ARBA00004976"/>
    </source>
</evidence>
<sequence>MALAAEPLPRRDSPDEELEELLAPVLAAMARRRPQLEPTEVDEVRRAAALAVDAHRGQFRRSGEPYVTHPLAVAAIVADLGLDSTAVGAALLHDAVEDGGVTVEQLTERFGGELAAIVDGVTKLDRLQFDSKEAQQAATVRKMLVAMARDWRVLVIKLADRLHNMRTLAVMPEWKQRRTAQETLDIYAPLAHRLGISEVKWQLEDLAFATLHPRRYAEIEQMVATRAPARDELVARVLVAVRERLAAAGIEAEVTGRPKHLWSIYEKMVVRHKEFAEIHDLVGIRVIVGSEKDCWAALGAIHAIWSPVQGRFKDYINSPKFNLYQSLHTTVVGPEGKPVEVQIRTHEMHRRAEYGIAAHWGYKERARDPLSQAAEAAWLQRIVDWQADTVDPLEFLEALKLDLEQDEVYVFTPKGKVIALAAGSTPIDFAYAIHTEVGHRCIGAKVNGRLVPLDTKLQSADTVEIITSKVPSAGPSRDWLGIVASPRARNKIRQWFSRERREDAIETGREELAKALRREGLALQKLGSSGALEELAQTLHFADLDGLLVAVGEGHLSARSVAQRLARALRSGSLEEQLPTTVSPGRPHRRAPKGPGGVYVEGLDDVMVRLARCCTPVPGDPVVGFVTRGRGVSVHRADCANAAVLAASHGERLIEVEWDREGSSTVVASVEVLAFDRAQLLADVTRVVSEHHLNIVASASQTGPDRVSRMRFDVELADPGHLESLLRSLKHLDGVFDAYRVLPRRKG</sequence>
<dbReference type="InterPro" id="IPR002912">
    <property type="entry name" value="ACT_dom"/>
</dbReference>
<reference evidence="7 8" key="1">
    <citation type="submission" date="2024-09" db="EMBL/GenBank/DDBJ databases">
        <authorList>
            <person name="Sun Q."/>
            <person name="Mori K."/>
        </authorList>
    </citation>
    <scope>NUCLEOTIDE SEQUENCE [LARGE SCALE GENOMIC DNA]</scope>
    <source>
        <strain evidence="7 8">JCM 15389</strain>
    </source>
</reference>
<dbReference type="NCBIfam" id="TIGR00691">
    <property type="entry name" value="spoT_relA"/>
    <property type="match status" value="1"/>
</dbReference>
<comment type="function">
    <text evidence="3">In eubacteria ppGpp (guanosine 3'-diphosphate 5'-diphosphate) is a mediator of the stringent response that coordinates a variety of cellular activities in response to changes in nutritional abundance.</text>
</comment>
<dbReference type="InterPro" id="IPR004095">
    <property type="entry name" value="TGS"/>
</dbReference>
<dbReference type="PROSITE" id="PS51880">
    <property type="entry name" value="TGS"/>
    <property type="match status" value="1"/>
</dbReference>
<keyword evidence="8" id="KW-1185">Reference proteome</keyword>
<evidence type="ECO:0000313" key="7">
    <source>
        <dbReference type="EMBL" id="MFC0082593.1"/>
    </source>
</evidence>
<name>A0ABV6C4H1_9ACTN</name>
<dbReference type="SUPFAM" id="SSF55021">
    <property type="entry name" value="ACT-like"/>
    <property type="match status" value="1"/>
</dbReference>
<dbReference type="InterPro" id="IPR012675">
    <property type="entry name" value="Beta-grasp_dom_sf"/>
</dbReference>
<comment type="caution">
    <text evidence="7">The sequence shown here is derived from an EMBL/GenBank/DDBJ whole genome shotgun (WGS) entry which is preliminary data.</text>
</comment>
<comment type="catalytic activity">
    <reaction evidence="2">
        <text>GTP + ATP = guanosine 3'-diphosphate 5'-triphosphate + AMP</text>
        <dbReference type="Rhea" id="RHEA:22088"/>
        <dbReference type="ChEBI" id="CHEBI:30616"/>
        <dbReference type="ChEBI" id="CHEBI:37565"/>
        <dbReference type="ChEBI" id="CHEBI:142410"/>
        <dbReference type="ChEBI" id="CHEBI:456215"/>
        <dbReference type="EC" id="2.7.6.5"/>
    </reaction>
</comment>
<dbReference type="Pfam" id="PF04607">
    <property type="entry name" value="RelA_SpoT"/>
    <property type="match status" value="1"/>
</dbReference>
<dbReference type="SMART" id="SM00471">
    <property type="entry name" value="HDc"/>
    <property type="match status" value="1"/>
</dbReference>
<comment type="similarity">
    <text evidence="3">Belongs to the relA/spoT family.</text>
</comment>
<dbReference type="EMBL" id="JBHLYQ010000119">
    <property type="protein sequence ID" value="MFC0082593.1"/>
    <property type="molecule type" value="Genomic_DNA"/>
</dbReference>
<dbReference type="InterPro" id="IPR043519">
    <property type="entry name" value="NT_sf"/>
</dbReference>
<dbReference type="InterPro" id="IPR033655">
    <property type="entry name" value="TGS_RelA/SpoT"/>
</dbReference>
<evidence type="ECO:0000256" key="2">
    <source>
        <dbReference type="ARBA" id="ARBA00048244"/>
    </source>
</evidence>
<dbReference type="Gene3D" id="3.10.20.30">
    <property type="match status" value="1"/>
</dbReference>
<dbReference type="Pfam" id="PF02824">
    <property type="entry name" value="TGS"/>
    <property type="match status" value="1"/>
</dbReference>
<dbReference type="EC" id="2.7.6.5" evidence="7"/>
<feature type="domain" description="ACT" evidence="4">
    <location>
        <begin position="669"/>
        <end position="743"/>
    </location>
</feature>
<dbReference type="InterPro" id="IPR045865">
    <property type="entry name" value="ACT-like_dom_sf"/>
</dbReference>
<dbReference type="Proteomes" id="UP001589788">
    <property type="component" value="Unassembled WGS sequence"/>
</dbReference>
<dbReference type="SUPFAM" id="SSF81271">
    <property type="entry name" value="TGS-like"/>
    <property type="match status" value="1"/>
</dbReference>
<dbReference type="InterPro" id="IPR006674">
    <property type="entry name" value="HD_domain"/>
</dbReference>
<dbReference type="PROSITE" id="PS51671">
    <property type="entry name" value="ACT"/>
    <property type="match status" value="1"/>
</dbReference>
<evidence type="ECO:0000259" key="5">
    <source>
        <dbReference type="PROSITE" id="PS51831"/>
    </source>
</evidence>
<dbReference type="InterPro" id="IPR045600">
    <property type="entry name" value="RelA/SpoT_AH_RIS"/>
</dbReference>
<dbReference type="Pfam" id="PF13328">
    <property type="entry name" value="HD_4"/>
    <property type="match status" value="1"/>
</dbReference>
<evidence type="ECO:0000259" key="6">
    <source>
        <dbReference type="PROSITE" id="PS51880"/>
    </source>
</evidence>
<evidence type="ECO:0000259" key="4">
    <source>
        <dbReference type="PROSITE" id="PS51671"/>
    </source>
</evidence>
<dbReference type="Gene3D" id="3.30.70.260">
    <property type="match status" value="1"/>
</dbReference>
<keyword evidence="7" id="KW-0808">Transferase</keyword>
<dbReference type="Pfam" id="PF13291">
    <property type="entry name" value="ACT_4"/>
    <property type="match status" value="1"/>
</dbReference>
<dbReference type="SMART" id="SM00954">
    <property type="entry name" value="RelA_SpoT"/>
    <property type="match status" value="1"/>
</dbReference>
<dbReference type="PROSITE" id="PS51831">
    <property type="entry name" value="HD"/>
    <property type="match status" value="1"/>
</dbReference>
<dbReference type="PANTHER" id="PTHR21262">
    <property type="entry name" value="GUANOSINE-3',5'-BIS DIPHOSPHATE 3'-PYROPHOSPHOHYDROLASE"/>
    <property type="match status" value="1"/>
</dbReference>
<dbReference type="Pfam" id="PF19296">
    <property type="entry name" value="RelA_AH_RIS"/>
    <property type="match status" value="1"/>
</dbReference>
<dbReference type="InterPro" id="IPR012676">
    <property type="entry name" value="TGS-like"/>
</dbReference>
<dbReference type="InterPro" id="IPR003607">
    <property type="entry name" value="HD/PDEase_dom"/>
</dbReference>
<proteinExistence type="inferred from homology"/>
<dbReference type="PANTHER" id="PTHR21262:SF31">
    <property type="entry name" value="GTP PYROPHOSPHOKINASE"/>
    <property type="match status" value="1"/>
</dbReference>
<evidence type="ECO:0000313" key="8">
    <source>
        <dbReference type="Proteomes" id="UP001589788"/>
    </source>
</evidence>
<dbReference type="CDD" id="cd05399">
    <property type="entry name" value="NT_Rel-Spo_like"/>
    <property type="match status" value="1"/>
</dbReference>
<evidence type="ECO:0000256" key="3">
    <source>
        <dbReference type="RuleBase" id="RU003847"/>
    </source>
</evidence>
<dbReference type="InterPro" id="IPR004811">
    <property type="entry name" value="RelA/Spo_fam"/>
</dbReference>
<dbReference type="RefSeq" id="WP_282436477.1">
    <property type="nucleotide sequence ID" value="NZ_JAKHEX010000009.1"/>
</dbReference>
<dbReference type="SUPFAM" id="SSF81301">
    <property type="entry name" value="Nucleotidyltransferase"/>
    <property type="match status" value="1"/>
</dbReference>
<comment type="pathway">
    <text evidence="1">Purine metabolism; ppGpp biosynthesis; ppGpp from GTP: step 1/2.</text>
</comment>
<dbReference type="Gene3D" id="1.10.3210.10">
    <property type="entry name" value="Hypothetical protein af1432"/>
    <property type="match status" value="1"/>
</dbReference>
<feature type="domain" description="HD" evidence="5">
    <location>
        <begin position="66"/>
        <end position="165"/>
    </location>
</feature>